<evidence type="ECO:0000313" key="2">
    <source>
        <dbReference type="EMBL" id="ETW96581.1"/>
    </source>
</evidence>
<comment type="caution">
    <text evidence="2">The sequence shown here is derived from an EMBL/GenBank/DDBJ whole genome shotgun (WGS) entry which is preliminary data.</text>
</comment>
<keyword evidence="1" id="KW-0812">Transmembrane</keyword>
<dbReference type="AlphaFoldDB" id="W4LGW4"/>
<organism evidence="2 3">
    <name type="scientific">Entotheonella factor</name>
    <dbReference type="NCBI Taxonomy" id="1429438"/>
    <lineage>
        <taxon>Bacteria</taxon>
        <taxon>Pseudomonadati</taxon>
        <taxon>Nitrospinota/Tectimicrobiota group</taxon>
        <taxon>Candidatus Tectimicrobiota</taxon>
        <taxon>Candidatus Entotheonellia</taxon>
        <taxon>Candidatus Entotheonellales</taxon>
        <taxon>Candidatus Entotheonellaceae</taxon>
        <taxon>Candidatus Entotheonella</taxon>
    </lineage>
</organism>
<feature type="transmembrane region" description="Helical" evidence="1">
    <location>
        <begin position="6"/>
        <end position="27"/>
    </location>
</feature>
<protein>
    <submittedName>
        <fullName evidence="2">Uncharacterized protein</fullName>
    </submittedName>
</protein>
<evidence type="ECO:0000313" key="3">
    <source>
        <dbReference type="Proteomes" id="UP000019141"/>
    </source>
</evidence>
<feature type="transmembrane region" description="Helical" evidence="1">
    <location>
        <begin position="34"/>
        <end position="57"/>
    </location>
</feature>
<evidence type="ECO:0000256" key="1">
    <source>
        <dbReference type="SAM" id="Phobius"/>
    </source>
</evidence>
<gene>
    <name evidence="2" type="ORF">ETSY1_26035</name>
</gene>
<feature type="transmembrane region" description="Helical" evidence="1">
    <location>
        <begin position="77"/>
        <end position="93"/>
    </location>
</feature>
<keyword evidence="1" id="KW-0472">Membrane</keyword>
<dbReference type="HOGENOM" id="CLU_1507947_0_0_7"/>
<dbReference type="EMBL" id="AZHW01000769">
    <property type="protein sequence ID" value="ETW96581.1"/>
    <property type="molecule type" value="Genomic_DNA"/>
</dbReference>
<keyword evidence="3" id="KW-1185">Reference proteome</keyword>
<reference evidence="2 3" key="1">
    <citation type="journal article" date="2014" name="Nature">
        <title>An environmental bacterial taxon with a large and distinct metabolic repertoire.</title>
        <authorList>
            <person name="Wilson M.C."/>
            <person name="Mori T."/>
            <person name="Ruckert C."/>
            <person name="Uria A.R."/>
            <person name="Helf M.J."/>
            <person name="Takada K."/>
            <person name="Gernert C."/>
            <person name="Steffens U.A."/>
            <person name="Heycke N."/>
            <person name="Schmitt S."/>
            <person name="Rinke C."/>
            <person name="Helfrich E.J."/>
            <person name="Brachmann A.O."/>
            <person name="Gurgui C."/>
            <person name="Wakimoto T."/>
            <person name="Kracht M."/>
            <person name="Crusemann M."/>
            <person name="Hentschel U."/>
            <person name="Abe I."/>
            <person name="Matsunaga S."/>
            <person name="Kalinowski J."/>
            <person name="Takeyama H."/>
            <person name="Piel J."/>
        </authorList>
    </citation>
    <scope>NUCLEOTIDE SEQUENCE [LARGE SCALE GENOMIC DNA]</scope>
    <source>
        <strain evidence="3">TSY1</strain>
    </source>
</reference>
<dbReference type="Proteomes" id="UP000019141">
    <property type="component" value="Unassembled WGS sequence"/>
</dbReference>
<proteinExistence type="predicted"/>
<feature type="transmembrane region" description="Helical" evidence="1">
    <location>
        <begin position="149"/>
        <end position="170"/>
    </location>
</feature>
<feature type="transmembrane region" description="Helical" evidence="1">
    <location>
        <begin position="119"/>
        <end position="143"/>
    </location>
</feature>
<sequence length="178" mass="18989">MATGKIALTIWVGLATVLWTLHPLLFTQARGIQFLAALTGLLAVWGWLSGSAVSMFWSAFTGLINASLALVLTAHPPNLWAGLSVGLLLFALLDGHQRWSYVRHCELESGMFIAMLEPFVRVSALAVIAGLVMGMILIALNALPFHASYVGALTIVGAALFAGAFTLFLLHTNRLSGD</sequence>
<name>W4LGW4_ENTF1</name>
<accession>W4LGW4</accession>
<keyword evidence="1" id="KW-1133">Transmembrane helix</keyword>